<evidence type="ECO:0000256" key="4">
    <source>
        <dbReference type="ARBA" id="ARBA00022729"/>
    </source>
</evidence>
<evidence type="ECO:0000256" key="7">
    <source>
        <dbReference type="ARBA" id="ARBA00038102"/>
    </source>
</evidence>
<evidence type="ECO:0000313" key="12">
    <source>
        <dbReference type="Proteomes" id="UP000008227"/>
    </source>
</evidence>
<dbReference type="InterPro" id="IPR001759">
    <property type="entry name" value="PTX_dom"/>
</dbReference>
<feature type="domain" description="Pentraxin (PTX)" evidence="10">
    <location>
        <begin position="37"/>
        <end position="232"/>
    </location>
</feature>
<dbReference type="GO" id="GO:0045087">
    <property type="term" value="P:innate immune response"/>
    <property type="evidence" value="ECO:0000318"/>
    <property type="project" value="GO_Central"/>
</dbReference>
<dbReference type="PANTHER" id="PTHR45869:SF6">
    <property type="entry name" value="MUCOSAL PENTRAXIN-RELATED"/>
    <property type="match status" value="1"/>
</dbReference>
<evidence type="ECO:0000256" key="1">
    <source>
        <dbReference type="ARBA" id="ARBA00004613"/>
    </source>
</evidence>
<dbReference type="GO" id="GO:0006953">
    <property type="term" value="P:acute-phase response"/>
    <property type="evidence" value="ECO:0000318"/>
    <property type="project" value="GO_Central"/>
</dbReference>
<dbReference type="GO" id="GO:0001849">
    <property type="term" value="F:complement component C1q complex binding"/>
    <property type="evidence" value="ECO:0000318"/>
    <property type="project" value="GO_Central"/>
</dbReference>
<dbReference type="CDD" id="cd00152">
    <property type="entry name" value="PTX"/>
    <property type="match status" value="1"/>
</dbReference>
<dbReference type="PROSITE" id="PS00289">
    <property type="entry name" value="PTX_1"/>
    <property type="match status" value="1"/>
</dbReference>
<dbReference type="GO" id="GO:0046872">
    <property type="term" value="F:metal ion binding"/>
    <property type="evidence" value="ECO:0007669"/>
    <property type="project" value="UniProtKB-KW"/>
</dbReference>
<keyword evidence="12" id="KW-1185">Reference proteome</keyword>
<dbReference type="InterPro" id="IPR013320">
    <property type="entry name" value="ConA-like_dom_sf"/>
</dbReference>
<dbReference type="PROSITE" id="PS51828">
    <property type="entry name" value="PTX_2"/>
    <property type="match status" value="1"/>
</dbReference>
<dbReference type="FunFam" id="2.60.120.200:FF:000070">
    <property type="entry name" value="Serum amyloid P-component"/>
    <property type="match status" value="1"/>
</dbReference>
<organism evidence="11 12">
    <name type="scientific">Sus scrofa</name>
    <name type="common">Pig</name>
    <dbReference type="NCBI Taxonomy" id="9823"/>
    <lineage>
        <taxon>Eukaryota</taxon>
        <taxon>Metazoa</taxon>
        <taxon>Chordata</taxon>
        <taxon>Craniata</taxon>
        <taxon>Vertebrata</taxon>
        <taxon>Euteleostomi</taxon>
        <taxon>Mammalia</taxon>
        <taxon>Eutheria</taxon>
        <taxon>Laurasiatheria</taxon>
        <taxon>Artiodactyla</taxon>
        <taxon>Suina</taxon>
        <taxon>Suidae</taxon>
        <taxon>Sus</taxon>
    </lineage>
</organism>
<evidence type="ECO:0000256" key="5">
    <source>
        <dbReference type="ARBA" id="ARBA00022837"/>
    </source>
</evidence>
<accession>A0A8W4FJ20</accession>
<dbReference type="SMART" id="SM00159">
    <property type="entry name" value="PTX"/>
    <property type="match status" value="1"/>
</dbReference>
<dbReference type="Proteomes" id="UP000008227">
    <property type="component" value="Chromosome 4"/>
</dbReference>
<dbReference type="AlphaFoldDB" id="A0A8W4FJ20"/>
<evidence type="ECO:0007829" key="13">
    <source>
        <dbReference type="PeptideAtlas" id="A0A8W4FJ20"/>
    </source>
</evidence>
<dbReference type="Gene3D" id="2.60.120.200">
    <property type="match status" value="1"/>
</dbReference>
<name>A0A8W4FJ20_PIG</name>
<protein>
    <recommendedName>
        <fullName evidence="9">Pentraxin family member</fullName>
    </recommendedName>
</protein>
<dbReference type="Ensembl" id="ENSSSCT00000089430.1">
    <property type="protein sequence ID" value="ENSSSCP00000079322.1"/>
    <property type="gene ID" value="ENSSSCG00000048076.1"/>
</dbReference>
<evidence type="ECO:0000259" key="10">
    <source>
        <dbReference type="PROSITE" id="PS51828"/>
    </source>
</evidence>
<dbReference type="InterPro" id="IPR051005">
    <property type="entry name" value="Pentraxin_domain"/>
</dbReference>
<evidence type="ECO:0000256" key="9">
    <source>
        <dbReference type="RuleBase" id="RU362112"/>
    </source>
</evidence>
<dbReference type="SUPFAM" id="SSF49899">
    <property type="entry name" value="Concanavalin A-like lectins/glucanases"/>
    <property type="match status" value="1"/>
</dbReference>
<reference evidence="11" key="2">
    <citation type="submission" date="2025-08" db="UniProtKB">
        <authorList>
            <consortium name="Ensembl"/>
        </authorList>
    </citation>
    <scope>IDENTIFICATION</scope>
</reference>
<keyword evidence="3 9" id="KW-0479">Metal-binding</keyword>
<sequence length="232" mass="25798">MHLQVPRPLQRVVHTLSGAACGLIEFLSHCLFSTDLRGKVFIFPEESNTAHVSLVPRVNNPLKNFTLCLKAFTDLTRPYSLFSYNTRSTDNELLLFVNKVGEYILYVGGTGVTFKVPPSPDTPAHLCASWESASGIAELWVNGKPVGRKGLKRGYTVKEKASIILGQEQDSFGGGFDAKQSFVGEIWDVSLWNRVLPLKNMCTSCYPGNILTWQALTYKARGYVVVKPKVWP</sequence>
<dbReference type="InterPro" id="IPR030476">
    <property type="entry name" value="Pentaxin_CS"/>
</dbReference>
<keyword evidence="5 9" id="KW-0106">Calcium</keyword>
<evidence type="ECO:0000313" key="11">
    <source>
        <dbReference type="Ensembl" id="ENSSSCP00000079322.1"/>
    </source>
</evidence>
<reference evidence="11" key="1">
    <citation type="journal article" date="2020" name="Gigascience">
        <title>An improved pig reference genome sequence to enable pig genetics and genomics research.</title>
        <authorList>
            <person name="Warr A."/>
            <person name="Affara N."/>
            <person name="Aken B."/>
            <person name="Beiki H."/>
            <person name="Bickhart D.M."/>
            <person name="Billis K."/>
            <person name="Chow W."/>
            <person name="Eory L."/>
            <person name="Finlayson H.A."/>
            <person name="Flicek P."/>
            <person name="Giron C.G."/>
            <person name="Griffin D.K."/>
            <person name="Hall R."/>
            <person name="Hannum G."/>
            <person name="Hourlier T."/>
            <person name="Howe K."/>
            <person name="Hume D.A."/>
            <person name="Izuogu O."/>
            <person name="Kim K."/>
            <person name="Koren S."/>
            <person name="Liu H."/>
            <person name="Manchanda N."/>
            <person name="Martin F.J."/>
            <person name="Nonneman D.J."/>
            <person name="O'Connor R.E."/>
            <person name="Phillippy A.M."/>
            <person name="Rohrer G.A."/>
            <person name="Rosen B.D."/>
            <person name="Rund L.A."/>
            <person name="Sargent C.A."/>
            <person name="Schook L.B."/>
            <person name="Schroeder S.G."/>
            <person name="Schwartz A.S."/>
            <person name="Skinner B.M."/>
            <person name="Talbot R."/>
            <person name="Tseng E."/>
            <person name="Tuggle C.K."/>
            <person name="Watson M."/>
            <person name="Smith T.P.L."/>
            <person name="Archibald A.L."/>
        </authorList>
    </citation>
    <scope>NUCLEOTIDE SEQUENCE [LARGE SCALE GENOMIC DNA]</scope>
    <source>
        <strain evidence="11">Duroc</strain>
    </source>
</reference>
<evidence type="ECO:0000256" key="8">
    <source>
        <dbReference type="PROSITE-ProRule" id="PRU01172"/>
    </source>
</evidence>
<evidence type="ECO:0000256" key="2">
    <source>
        <dbReference type="ARBA" id="ARBA00022525"/>
    </source>
</evidence>
<comment type="subunit">
    <text evidence="9">Homopentamer. Pentaxin (or pentraxin) have a discoid arrangement of 5 non-covalently bound subunits.</text>
</comment>
<evidence type="ECO:0000256" key="3">
    <source>
        <dbReference type="ARBA" id="ARBA00022723"/>
    </source>
</evidence>
<dbReference type="Pfam" id="PF00354">
    <property type="entry name" value="Pentaxin"/>
    <property type="match status" value="1"/>
</dbReference>
<keyword evidence="6 8" id="KW-1015">Disulfide bond</keyword>
<comment type="cofactor">
    <cofactor evidence="9">
        <name>Ca(2+)</name>
        <dbReference type="ChEBI" id="CHEBI:29108"/>
    </cofactor>
    <text evidence="9">Binds 2 calcium ions per subunit.</text>
</comment>
<comment type="subcellular location">
    <subcellularLocation>
        <location evidence="1 9">Secreted</location>
    </subcellularLocation>
</comment>
<feature type="disulfide bond" evidence="8">
    <location>
        <begin position="68"/>
        <end position="127"/>
    </location>
</feature>
<evidence type="ECO:0000256" key="6">
    <source>
        <dbReference type="ARBA" id="ARBA00023157"/>
    </source>
</evidence>
<dbReference type="PRINTS" id="PR00895">
    <property type="entry name" value="PENTAXIN"/>
</dbReference>
<comment type="similarity">
    <text evidence="7 9">Belongs to the pentraxin family.</text>
</comment>
<dbReference type="GO" id="GO:0005615">
    <property type="term" value="C:extracellular space"/>
    <property type="evidence" value="ECO:0000318"/>
    <property type="project" value="GO_Central"/>
</dbReference>
<keyword evidence="2" id="KW-0964">Secreted</keyword>
<dbReference type="GeneTree" id="ENSGT01100000263515"/>
<proteinExistence type="evidence at protein level"/>
<reference evidence="11" key="3">
    <citation type="submission" date="2025-09" db="UniProtKB">
        <authorList>
            <consortium name="Ensembl"/>
        </authorList>
    </citation>
    <scope>IDENTIFICATION</scope>
</reference>
<dbReference type="PANTHER" id="PTHR45869">
    <property type="entry name" value="C-REACTIVE PROTEIN-RELATED"/>
    <property type="match status" value="1"/>
</dbReference>
<keyword evidence="4" id="KW-0732">Signal</keyword>
<keyword evidence="13" id="KW-1267">Proteomics identification</keyword>